<gene>
    <name evidence="2" type="ORF">AVDCRST_MAG85-4329</name>
</gene>
<evidence type="ECO:0000259" key="1">
    <source>
        <dbReference type="Pfam" id="PF11706"/>
    </source>
</evidence>
<dbReference type="PANTHER" id="PTHR35525">
    <property type="entry name" value="BLL6575 PROTEIN"/>
    <property type="match status" value="1"/>
</dbReference>
<dbReference type="SUPFAM" id="SSF160904">
    <property type="entry name" value="Jann2411-like"/>
    <property type="match status" value="1"/>
</dbReference>
<protein>
    <recommendedName>
        <fullName evidence="1">Zinc finger CGNR domain-containing protein</fullName>
    </recommendedName>
</protein>
<dbReference type="Gene3D" id="1.10.3300.10">
    <property type="entry name" value="Jann2411-like domain"/>
    <property type="match status" value="1"/>
</dbReference>
<dbReference type="Pfam" id="PF07336">
    <property type="entry name" value="ABATE"/>
    <property type="match status" value="1"/>
</dbReference>
<proteinExistence type="predicted"/>
<dbReference type="PANTHER" id="PTHR35525:SF3">
    <property type="entry name" value="BLL6575 PROTEIN"/>
    <property type="match status" value="1"/>
</dbReference>
<reference evidence="2" key="1">
    <citation type="submission" date="2020-02" db="EMBL/GenBank/DDBJ databases">
        <authorList>
            <person name="Meier V. D."/>
        </authorList>
    </citation>
    <scope>NUCLEOTIDE SEQUENCE</scope>
    <source>
        <strain evidence="2">AVDCRST_MAG85</strain>
    </source>
</reference>
<evidence type="ECO:0000313" key="2">
    <source>
        <dbReference type="EMBL" id="CAA9538101.1"/>
    </source>
</evidence>
<feature type="domain" description="Zinc finger CGNR" evidence="1">
    <location>
        <begin position="153"/>
        <end position="196"/>
    </location>
</feature>
<dbReference type="AlphaFoldDB" id="A0A6J4U1V1"/>
<dbReference type="InterPro" id="IPR021005">
    <property type="entry name" value="Znf_CGNR"/>
</dbReference>
<dbReference type="InterPro" id="IPR010852">
    <property type="entry name" value="ABATE"/>
</dbReference>
<sequence>MLVLTVALIESSVQPGGRAPAPEPLALVQAFVNTVDREHGPDLLDDPDDLVAWAEYRGLEPPAVIEHAREVREALRTLLWANQAPPARIPPEGASGPVSAPEPDAVAAAYAVLDAATARLSPRFAPLRLEGDDALAAVLSAAFLAIADGSWTRLKACPGHRCGWAFYDRSVNGSATWCSMRVCGNRAKTRAYYSRRR</sequence>
<dbReference type="InterPro" id="IPR023286">
    <property type="entry name" value="ABATE_dom_sf"/>
</dbReference>
<name>A0A6J4U1V1_9ACTN</name>
<organism evidence="2">
    <name type="scientific">uncultured Solirubrobacteraceae bacterium</name>
    <dbReference type="NCBI Taxonomy" id="1162706"/>
    <lineage>
        <taxon>Bacteria</taxon>
        <taxon>Bacillati</taxon>
        <taxon>Actinomycetota</taxon>
        <taxon>Thermoleophilia</taxon>
        <taxon>Solirubrobacterales</taxon>
        <taxon>Solirubrobacteraceae</taxon>
        <taxon>environmental samples</taxon>
    </lineage>
</organism>
<dbReference type="EMBL" id="CADCVT010000491">
    <property type="protein sequence ID" value="CAA9538101.1"/>
    <property type="molecule type" value="Genomic_DNA"/>
</dbReference>
<dbReference type="Pfam" id="PF11706">
    <property type="entry name" value="zf-CGNR"/>
    <property type="match status" value="1"/>
</dbReference>
<accession>A0A6J4U1V1</accession>